<dbReference type="GO" id="GO:0000287">
    <property type="term" value="F:magnesium ion binding"/>
    <property type="evidence" value="ECO:0007669"/>
    <property type="project" value="UniProtKB-UniRule"/>
</dbReference>
<dbReference type="InterPro" id="IPR012755">
    <property type="entry name" value="DNA-dir_RpoC1_gamma"/>
</dbReference>
<dbReference type="PANTHER" id="PTHR19376">
    <property type="entry name" value="DNA-DIRECTED RNA POLYMERASE"/>
    <property type="match status" value="1"/>
</dbReference>
<evidence type="ECO:0000256" key="14">
    <source>
        <dbReference type="ARBA" id="ARBA00048552"/>
    </source>
</evidence>
<evidence type="ECO:0000256" key="12">
    <source>
        <dbReference type="ARBA" id="ARBA00031583"/>
    </source>
</evidence>
<reference evidence="18" key="1">
    <citation type="submission" date="2023-11" db="EMBL/GenBank/DDBJ databases">
        <title>Genome sequence of Cyanobacterium aponinum BCRC AL20115.</title>
        <authorList>
            <person name="Chang H.-Y."/>
            <person name="Lin K.-M."/>
            <person name="Hsueh H.-T."/>
            <person name="Chu H.-A."/>
            <person name="Kuo C.-H."/>
        </authorList>
    </citation>
    <scope>NUCLEOTIDE SEQUENCE</scope>
    <source>
        <strain evidence="18">AL20115</strain>
    </source>
</reference>
<evidence type="ECO:0000256" key="11">
    <source>
        <dbReference type="ARBA" id="ARBA00025825"/>
    </source>
</evidence>
<dbReference type="AlphaFoldDB" id="A0AAF1C545"/>
<dbReference type="Gene3D" id="1.10.274.100">
    <property type="entry name" value="RNA polymerase Rpb1, domain 3"/>
    <property type="match status" value="1"/>
</dbReference>
<dbReference type="HAMAP" id="MF_01323">
    <property type="entry name" value="RNApol_bact_RpoC1"/>
    <property type="match status" value="1"/>
</dbReference>
<dbReference type="SMART" id="SM00663">
    <property type="entry name" value="RPOLA_N"/>
    <property type="match status" value="1"/>
</dbReference>
<dbReference type="InterPro" id="IPR007080">
    <property type="entry name" value="RNA_pol_Rpb1_1"/>
</dbReference>
<dbReference type="GO" id="GO:0008270">
    <property type="term" value="F:zinc ion binding"/>
    <property type="evidence" value="ECO:0007669"/>
    <property type="project" value="UniProtKB-UniRule"/>
</dbReference>
<dbReference type="GO" id="GO:0003899">
    <property type="term" value="F:DNA-directed RNA polymerase activity"/>
    <property type="evidence" value="ECO:0007669"/>
    <property type="project" value="UniProtKB-UniRule"/>
</dbReference>
<evidence type="ECO:0000256" key="15">
    <source>
        <dbReference type="HAMAP-Rule" id="MF_01323"/>
    </source>
</evidence>
<dbReference type="Pfam" id="PF00623">
    <property type="entry name" value="RNA_pol_Rpb1_2"/>
    <property type="match status" value="2"/>
</dbReference>
<protein>
    <recommendedName>
        <fullName evidence="4 15">DNA-directed RNA polymerase subunit gamma</fullName>
        <shortName evidence="15">RNAP subunit gamma</shortName>
        <ecNumber evidence="3 15">2.7.7.6</ecNumber>
    </recommendedName>
    <alternativeName>
        <fullName evidence="13 15">RNA polymerase subunit gamma</fullName>
    </alternativeName>
    <alternativeName>
        <fullName evidence="12 15">Transcriptase subunit gamma</fullName>
    </alternativeName>
</protein>
<comment type="catalytic activity">
    <reaction evidence="14 15 16">
        <text>RNA(n) + a ribonucleoside 5'-triphosphate = RNA(n+1) + diphosphate</text>
        <dbReference type="Rhea" id="RHEA:21248"/>
        <dbReference type="Rhea" id="RHEA-COMP:14527"/>
        <dbReference type="Rhea" id="RHEA-COMP:17342"/>
        <dbReference type="ChEBI" id="CHEBI:33019"/>
        <dbReference type="ChEBI" id="CHEBI:61557"/>
        <dbReference type="ChEBI" id="CHEBI:140395"/>
        <dbReference type="EC" id="2.7.7.6"/>
    </reaction>
</comment>
<dbReference type="InterPro" id="IPR006592">
    <property type="entry name" value="RNA_pol_N"/>
</dbReference>
<dbReference type="GO" id="GO:0003677">
    <property type="term" value="F:DNA binding"/>
    <property type="evidence" value="ECO:0007669"/>
    <property type="project" value="UniProtKB-UniRule"/>
</dbReference>
<dbReference type="InterPro" id="IPR042102">
    <property type="entry name" value="RNA_pol_Rpb1_3_sf"/>
</dbReference>
<comment type="cofactor">
    <cofactor evidence="15">
        <name>Zn(2+)</name>
        <dbReference type="ChEBI" id="CHEBI:29105"/>
    </cofactor>
    <text evidence="15">Binds 1 Zn(2+) ion per subunit.</text>
</comment>
<evidence type="ECO:0000256" key="16">
    <source>
        <dbReference type="RuleBase" id="RU004279"/>
    </source>
</evidence>
<keyword evidence="10 15" id="KW-0804">Transcription</keyword>
<feature type="binding site" evidence="15">
    <location>
        <position position="468"/>
    </location>
    <ligand>
        <name>Mg(2+)</name>
        <dbReference type="ChEBI" id="CHEBI:18420"/>
    </ligand>
</feature>
<proteinExistence type="inferred from homology"/>
<dbReference type="GO" id="GO:0000428">
    <property type="term" value="C:DNA-directed RNA polymerase complex"/>
    <property type="evidence" value="ECO:0007669"/>
    <property type="project" value="UniProtKB-KW"/>
</dbReference>
<evidence type="ECO:0000256" key="13">
    <source>
        <dbReference type="ARBA" id="ARBA00033260"/>
    </source>
</evidence>
<evidence type="ECO:0000256" key="10">
    <source>
        <dbReference type="ARBA" id="ARBA00023163"/>
    </source>
</evidence>
<dbReference type="SUPFAM" id="SSF64484">
    <property type="entry name" value="beta and beta-prime subunits of DNA dependent RNA-polymerase"/>
    <property type="match status" value="1"/>
</dbReference>
<dbReference type="Gene3D" id="4.10.860.120">
    <property type="entry name" value="RNA polymerase II, clamp domain"/>
    <property type="match status" value="1"/>
</dbReference>
<dbReference type="InterPro" id="IPR000722">
    <property type="entry name" value="RNA_pol_asu"/>
</dbReference>
<evidence type="ECO:0000256" key="4">
    <source>
        <dbReference type="ARBA" id="ARBA00015776"/>
    </source>
</evidence>
<comment type="similarity">
    <text evidence="2 15">Belongs to the RNA polymerase beta' chain family. RpoC1 subfamily.</text>
</comment>
<dbReference type="GO" id="GO:0006351">
    <property type="term" value="P:DNA-templated transcription"/>
    <property type="evidence" value="ECO:0007669"/>
    <property type="project" value="UniProtKB-UniRule"/>
</dbReference>
<dbReference type="InterPro" id="IPR007066">
    <property type="entry name" value="RNA_pol_Rpb1_3"/>
</dbReference>
<dbReference type="EC" id="2.7.7.6" evidence="3 15"/>
<evidence type="ECO:0000256" key="5">
    <source>
        <dbReference type="ARBA" id="ARBA00022478"/>
    </source>
</evidence>
<evidence type="ECO:0000259" key="17">
    <source>
        <dbReference type="SMART" id="SM00663"/>
    </source>
</evidence>
<feature type="binding site" evidence="15">
    <location>
        <position position="472"/>
    </location>
    <ligand>
        <name>Mg(2+)</name>
        <dbReference type="ChEBI" id="CHEBI:18420"/>
    </ligand>
</feature>
<dbReference type="Pfam" id="PF04983">
    <property type="entry name" value="RNA_pol_Rpb1_3"/>
    <property type="match status" value="1"/>
</dbReference>
<evidence type="ECO:0000256" key="9">
    <source>
        <dbReference type="ARBA" id="ARBA00022842"/>
    </source>
</evidence>
<evidence type="ECO:0000256" key="2">
    <source>
        <dbReference type="ARBA" id="ARBA00007207"/>
    </source>
</evidence>
<feature type="binding site" evidence="15">
    <location>
        <position position="90"/>
    </location>
    <ligand>
        <name>Zn(2+)</name>
        <dbReference type="ChEBI" id="CHEBI:29105"/>
    </ligand>
</feature>
<dbReference type="RefSeq" id="WP_320001369.1">
    <property type="nucleotide sequence ID" value="NZ_CP138348.1"/>
</dbReference>
<accession>A0AAF1C545</accession>
<evidence type="ECO:0000256" key="1">
    <source>
        <dbReference type="ARBA" id="ARBA00004026"/>
    </source>
</evidence>
<feature type="binding site" evidence="15">
    <location>
        <position position="72"/>
    </location>
    <ligand>
        <name>Zn(2+)</name>
        <dbReference type="ChEBI" id="CHEBI:29105"/>
    </ligand>
</feature>
<comment type="cofactor">
    <cofactor evidence="15">
        <name>Mg(2+)</name>
        <dbReference type="ChEBI" id="CHEBI:18420"/>
    </cofactor>
    <text evidence="15">Binds 1 Mg(2+) ion per subunit.</text>
</comment>
<organism evidence="18">
    <name type="scientific">Cyanobacterium aponinum AL20115</name>
    <dbReference type="NCBI Taxonomy" id="3090662"/>
    <lineage>
        <taxon>Bacteria</taxon>
        <taxon>Bacillati</taxon>
        <taxon>Cyanobacteriota</taxon>
        <taxon>Cyanophyceae</taxon>
        <taxon>Oscillatoriophycideae</taxon>
        <taxon>Chroococcales</taxon>
        <taxon>Geminocystaceae</taxon>
        <taxon>Cyanobacterium</taxon>
    </lineage>
</organism>
<keyword evidence="6 15" id="KW-0808">Transferase</keyword>
<feature type="binding site" evidence="15">
    <location>
        <position position="87"/>
    </location>
    <ligand>
        <name>Zn(2+)</name>
        <dbReference type="ChEBI" id="CHEBI:29105"/>
    </ligand>
</feature>
<dbReference type="Pfam" id="PF04997">
    <property type="entry name" value="RNA_pol_Rpb1_1"/>
    <property type="match status" value="1"/>
</dbReference>
<gene>
    <name evidence="15" type="primary">rpoC1</name>
    <name evidence="18" type="ORF">SAY89_15555</name>
</gene>
<keyword evidence="5 15" id="KW-0240">DNA-directed RNA polymerase</keyword>
<comment type="subunit">
    <text evidence="11 15">In cyanobacteria the RNAP catalytic core is composed of 2 alpha, 1 beta, 1 beta', 1 gamma and 1 omega subunit. When a sigma factor is associated with the core the holoenzyme is formed, which can initiate transcription.</text>
</comment>
<dbReference type="NCBIfam" id="NF002729">
    <property type="entry name" value="PRK02625.1"/>
    <property type="match status" value="1"/>
</dbReference>
<feature type="domain" description="RNA polymerase N-terminal" evidence="17">
    <location>
        <begin position="243"/>
        <end position="522"/>
    </location>
</feature>
<keyword evidence="8 15" id="KW-0479">Metal-binding</keyword>
<feature type="binding site" evidence="15">
    <location>
        <position position="74"/>
    </location>
    <ligand>
        <name>Zn(2+)</name>
        <dbReference type="ChEBI" id="CHEBI:29105"/>
    </ligand>
</feature>
<keyword evidence="7 15" id="KW-0548">Nucleotidyltransferase</keyword>
<dbReference type="InterPro" id="IPR045867">
    <property type="entry name" value="DNA-dir_RpoC_beta_prime"/>
</dbReference>
<dbReference type="NCBIfam" id="TIGR02387">
    <property type="entry name" value="rpoC1_cyan"/>
    <property type="match status" value="1"/>
</dbReference>
<evidence type="ECO:0000256" key="8">
    <source>
        <dbReference type="ARBA" id="ARBA00022723"/>
    </source>
</evidence>
<keyword evidence="9 15" id="KW-0460">Magnesium</keyword>
<feature type="binding site" evidence="15">
    <location>
        <position position="470"/>
    </location>
    <ligand>
        <name>Mg(2+)</name>
        <dbReference type="ChEBI" id="CHEBI:18420"/>
    </ligand>
</feature>
<keyword evidence="15" id="KW-0862">Zinc</keyword>
<dbReference type="InterPro" id="IPR044893">
    <property type="entry name" value="RNA_pol_Rpb1_clamp_domain"/>
</dbReference>
<dbReference type="Gene3D" id="2.40.40.20">
    <property type="match status" value="1"/>
</dbReference>
<dbReference type="EMBL" id="CP138348">
    <property type="protein sequence ID" value="WPF88196.1"/>
    <property type="molecule type" value="Genomic_DNA"/>
</dbReference>
<name>A0AAF1C545_9CHRO</name>
<evidence type="ECO:0000256" key="6">
    <source>
        <dbReference type="ARBA" id="ARBA00022679"/>
    </source>
</evidence>
<dbReference type="Gene3D" id="1.10.40.90">
    <property type="match status" value="1"/>
</dbReference>
<dbReference type="InterPro" id="IPR034678">
    <property type="entry name" value="RNApol_RpoC1"/>
</dbReference>
<comment type="function">
    <text evidence="1 15 16">DNA-dependent RNA polymerase catalyzes the transcription of DNA into RNA using the four ribonucleoside triphosphates as substrates.</text>
</comment>
<evidence type="ECO:0000256" key="7">
    <source>
        <dbReference type="ARBA" id="ARBA00022695"/>
    </source>
</evidence>
<sequence>MPNQQQERQFDYVKIGIASPERIRQWGERTLPNGTVVGEVTTPETINYRTLKPEMDGLFCERIFGPSKDWECWCGKYKRVRHRGIVCERCGVEVTESRVRRHRMGYIKLAAPVTHVWYLKGIPSYLSILLDMPLRDVEQVVYFNAHVVLNPGNASNLSYRQLLTEDQWMEIEEQIYAEDSELEGIEVGIGAEAVERLLQDINLEEEAEKLREEIVNSKGQKRAKLIKRLRLIDNFVATGAKPEWMVLSVIPVIPPDLRPMVQLDGGRFATSDLNDLYRRVINRNNRLNRLQEILAPEIIIRNEKRMLQEAVDALIDNGRRGRTVVGGNSRPLKSLSDIIEGKQGRFRQNLLGKRVDYSGRSVIVVGPKLQIYQCGLPREMAIELFQPFVINRLIRLGIVNNIKAAKKMIQKADPGIWRVLEEVISGHPVLLNRAPTLHRLGIQAFEPVLVEGRAIQLHPLVCPPFNADFDGDQMAVHVPLSIEAQSEARLLMMACHNILSPATGKPIIAPSQDMVLGCYYLTAENPYATKGKDGYYANLDDALRAYEQGLVDLHAYVWVRFDGQVENGKGASELEREETLADGTVWKYYEGRKVRETADGEVLAQYVYTTPGRIIYNKTIMDALETETVH</sequence>
<evidence type="ECO:0000256" key="3">
    <source>
        <dbReference type="ARBA" id="ARBA00012418"/>
    </source>
</evidence>
<evidence type="ECO:0000313" key="18">
    <source>
        <dbReference type="EMBL" id="WPF88196.1"/>
    </source>
</evidence>
<dbReference type="PANTHER" id="PTHR19376:SF54">
    <property type="entry name" value="DNA-DIRECTED RNA POLYMERASE SUBUNIT BETA"/>
    <property type="match status" value="1"/>
</dbReference>